<dbReference type="Gene3D" id="3.40.50.150">
    <property type="entry name" value="Vaccinia Virus protein VP39"/>
    <property type="match status" value="1"/>
</dbReference>
<dbReference type="GO" id="GO:0106335">
    <property type="term" value="F:tRNA (5-carboxymethyluridine(34)-5-O)-methyltransferase activity"/>
    <property type="evidence" value="ECO:0007669"/>
    <property type="project" value="TreeGrafter"/>
</dbReference>
<dbReference type="GO" id="GO:0005634">
    <property type="term" value="C:nucleus"/>
    <property type="evidence" value="ECO:0007669"/>
    <property type="project" value="TreeGrafter"/>
</dbReference>
<protein>
    <recommendedName>
        <fullName evidence="3">Methyltransferase type 11 domain-containing protein</fullName>
    </recommendedName>
</protein>
<organism evidence="4 5">
    <name type="scientific">Hucho hucho</name>
    <name type="common">huchen</name>
    <dbReference type="NCBI Taxonomy" id="62062"/>
    <lineage>
        <taxon>Eukaryota</taxon>
        <taxon>Metazoa</taxon>
        <taxon>Chordata</taxon>
        <taxon>Craniata</taxon>
        <taxon>Vertebrata</taxon>
        <taxon>Euteleostomi</taxon>
        <taxon>Actinopterygii</taxon>
        <taxon>Neopterygii</taxon>
        <taxon>Teleostei</taxon>
        <taxon>Protacanthopterygii</taxon>
        <taxon>Salmoniformes</taxon>
        <taxon>Salmonidae</taxon>
        <taxon>Salmoninae</taxon>
        <taxon>Hucho</taxon>
    </lineage>
</organism>
<dbReference type="GeneTree" id="ENSGT00940000158563"/>
<evidence type="ECO:0000256" key="2">
    <source>
        <dbReference type="ARBA" id="ARBA00022679"/>
    </source>
</evidence>
<evidence type="ECO:0000256" key="1">
    <source>
        <dbReference type="ARBA" id="ARBA00022603"/>
    </source>
</evidence>
<keyword evidence="5" id="KW-1185">Reference proteome</keyword>
<name>A0A4W5KMQ0_9TELE</name>
<evidence type="ECO:0000313" key="4">
    <source>
        <dbReference type="Ensembl" id="ENSHHUP00000012789.1"/>
    </source>
</evidence>
<dbReference type="GO" id="GO:0008757">
    <property type="term" value="F:S-adenosylmethionine-dependent methyltransferase activity"/>
    <property type="evidence" value="ECO:0007669"/>
    <property type="project" value="InterPro"/>
</dbReference>
<reference evidence="4" key="2">
    <citation type="submission" date="2025-08" db="UniProtKB">
        <authorList>
            <consortium name="Ensembl"/>
        </authorList>
    </citation>
    <scope>IDENTIFICATION</scope>
</reference>
<dbReference type="GO" id="GO:0000049">
    <property type="term" value="F:tRNA binding"/>
    <property type="evidence" value="ECO:0007669"/>
    <property type="project" value="TreeGrafter"/>
</dbReference>
<reference evidence="5" key="1">
    <citation type="submission" date="2018-06" db="EMBL/GenBank/DDBJ databases">
        <title>Genome assembly of Danube salmon.</title>
        <authorList>
            <person name="Macqueen D.J."/>
            <person name="Gundappa M.K."/>
        </authorList>
    </citation>
    <scope>NUCLEOTIDE SEQUENCE [LARGE SCALE GENOMIC DNA]</scope>
</reference>
<dbReference type="GO" id="GO:0002098">
    <property type="term" value="P:tRNA wobble uridine modification"/>
    <property type="evidence" value="ECO:0007669"/>
    <property type="project" value="TreeGrafter"/>
</dbReference>
<dbReference type="GO" id="GO:0030488">
    <property type="term" value="P:tRNA methylation"/>
    <property type="evidence" value="ECO:0007669"/>
    <property type="project" value="TreeGrafter"/>
</dbReference>
<dbReference type="GO" id="GO:0005737">
    <property type="term" value="C:cytoplasm"/>
    <property type="evidence" value="ECO:0007669"/>
    <property type="project" value="TreeGrafter"/>
</dbReference>
<reference evidence="4" key="3">
    <citation type="submission" date="2025-09" db="UniProtKB">
        <authorList>
            <consortium name="Ensembl"/>
        </authorList>
    </citation>
    <scope>IDENTIFICATION</scope>
</reference>
<dbReference type="Ensembl" id="ENSHHUT00000013204.1">
    <property type="protein sequence ID" value="ENSHHUP00000012789.1"/>
    <property type="gene ID" value="ENSHHUG00000007849.1"/>
</dbReference>
<dbReference type="SUPFAM" id="SSF53335">
    <property type="entry name" value="S-adenosyl-L-methionine-dependent methyltransferases"/>
    <property type="match status" value="1"/>
</dbReference>
<dbReference type="Proteomes" id="UP000314982">
    <property type="component" value="Unassembled WGS sequence"/>
</dbReference>
<evidence type="ECO:0000313" key="5">
    <source>
        <dbReference type="Proteomes" id="UP000314982"/>
    </source>
</evidence>
<feature type="domain" description="Methyltransferase type 11" evidence="3">
    <location>
        <begin position="46"/>
        <end position="111"/>
    </location>
</feature>
<dbReference type="Pfam" id="PF08241">
    <property type="entry name" value="Methyltransf_11"/>
    <property type="match status" value="1"/>
</dbReference>
<keyword evidence="2" id="KW-0808">Transferase</keyword>
<keyword evidence="1" id="KW-0489">Methyltransferase</keyword>
<dbReference type="PANTHER" id="PTHR13069:SF21">
    <property type="entry name" value="ALKYLATED DNA REPAIR PROTEIN ALKB HOMOLOG 8"/>
    <property type="match status" value="1"/>
</dbReference>
<dbReference type="InterPro" id="IPR029063">
    <property type="entry name" value="SAM-dependent_MTases_sf"/>
</dbReference>
<evidence type="ECO:0000259" key="3">
    <source>
        <dbReference type="Pfam" id="PF08241"/>
    </source>
</evidence>
<sequence>MSEPLNCDSTLSLHRHFAYLFPCLNAMPRVCHFLSSLEPETILADVGSWNGKYLGINPEVIAVGCDRGSTLVQICSERGIQAFVSDALSVPLRSDTFDACISIAVIHHLSTQVHTHTDRHKRFSI</sequence>
<dbReference type="AlphaFoldDB" id="A0A4W5KMQ0"/>
<accession>A0A4W5KMQ0</accession>
<dbReference type="InterPro" id="IPR013216">
    <property type="entry name" value="Methyltransf_11"/>
</dbReference>
<dbReference type="PANTHER" id="PTHR13069">
    <property type="entry name" value="ALKYLATED DNA REPAIR PROTEIN ALKB HOMOLOG 8"/>
    <property type="match status" value="1"/>
</dbReference>
<dbReference type="InterPro" id="IPR051422">
    <property type="entry name" value="AlkB_tRNA_MeTrf/Diox"/>
</dbReference>
<proteinExistence type="predicted"/>
<dbReference type="STRING" id="62062.ENSHHUP00000012789"/>